<evidence type="ECO:0000256" key="6">
    <source>
        <dbReference type="ARBA" id="ARBA00061665"/>
    </source>
</evidence>
<evidence type="ECO:0000313" key="8">
    <source>
        <dbReference type="EnsemblPlants" id="Pp3c11_2360V3.1"/>
    </source>
</evidence>
<organism evidence="7">
    <name type="scientific">Physcomitrium patens</name>
    <name type="common">Spreading-leaved earth moss</name>
    <name type="synonym">Physcomitrella patens</name>
    <dbReference type="NCBI Taxonomy" id="3218"/>
    <lineage>
        <taxon>Eukaryota</taxon>
        <taxon>Viridiplantae</taxon>
        <taxon>Streptophyta</taxon>
        <taxon>Embryophyta</taxon>
        <taxon>Bryophyta</taxon>
        <taxon>Bryophytina</taxon>
        <taxon>Bryopsida</taxon>
        <taxon>Funariidae</taxon>
        <taxon>Funariales</taxon>
        <taxon>Funariaceae</taxon>
        <taxon>Physcomitrium</taxon>
    </lineage>
</organism>
<evidence type="ECO:0000256" key="4">
    <source>
        <dbReference type="ARBA" id="ARBA00022946"/>
    </source>
</evidence>
<name>A0A2K1JT75_PHYPA</name>
<keyword evidence="2" id="KW-0150">Chloroplast</keyword>
<evidence type="ECO:0000313" key="9">
    <source>
        <dbReference type="Proteomes" id="UP000006727"/>
    </source>
</evidence>
<dbReference type="PANTHER" id="PTHR33449:SF1">
    <property type="entry name" value="NUCLEOID-ASSOCIATED PROTEIN YBAB"/>
    <property type="match status" value="1"/>
</dbReference>
<comment type="subcellular location">
    <subcellularLocation>
        <location evidence="1">Plastid</location>
        <location evidence="1">Chloroplast</location>
    </subcellularLocation>
</comment>
<dbReference type="Proteomes" id="UP000006727">
    <property type="component" value="Chromosome 11"/>
</dbReference>
<dbReference type="SUPFAM" id="SSF82607">
    <property type="entry name" value="YbaB-like"/>
    <property type="match status" value="1"/>
</dbReference>
<dbReference type="Gramene" id="Pp3c11_2360V3.1">
    <property type="protein sequence ID" value="Pp3c11_2360V3.1"/>
    <property type="gene ID" value="Pp3c11_2360"/>
</dbReference>
<keyword evidence="9" id="KW-1185">Reference proteome</keyword>
<reference evidence="7 9" key="1">
    <citation type="journal article" date="2008" name="Science">
        <title>The Physcomitrella genome reveals evolutionary insights into the conquest of land by plants.</title>
        <authorList>
            <person name="Rensing S."/>
            <person name="Lang D."/>
            <person name="Zimmer A."/>
            <person name="Terry A."/>
            <person name="Salamov A."/>
            <person name="Shapiro H."/>
            <person name="Nishiyama T."/>
            <person name="Perroud P.-F."/>
            <person name="Lindquist E."/>
            <person name="Kamisugi Y."/>
            <person name="Tanahashi T."/>
            <person name="Sakakibara K."/>
            <person name="Fujita T."/>
            <person name="Oishi K."/>
            <person name="Shin-I T."/>
            <person name="Kuroki Y."/>
            <person name="Toyoda A."/>
            <person name="Suzuki Y."/>
            <person name="Hashimoto A."/>
            <person name="Yamaguchi K."/>
            <person name="Sugano A."/>
            <person name="Kohara Y."/>
            <person name="Fujiyama A."/>
            <person name="Anterola A."/>
            <person name="Aoki S."/>
            <person name="Ashton N."/>
            <person name="Barbazuk W.B."/>
            <person name="Barker E."/>
            <person name="Bennetzen J."/>
            <person name="Bezanilla M."/>
            <person name="Blankenship R."/>
            <person name="Cho S.H."/>
            <person name="Dutcher S."/>
            <person name="Estelle M."/>
            <person name="Fawcett J.A."/>
            <person name="Gundlach H."/>
            <person name="Hanada K."/>
            <person name="Heyl A."/>
            <person name="Hicks K.A."/>
            <person name="Hugh J."/>
            <person name="Lohr M."/>
            <person name="Mayer K."/>
            <person name="Melkozernov A."/>
            <person name="Murata T."/>
            <person name="Nelson D."/>
            <person name="Pils B."/>
            <person name="Prigge M."/>
            <person name="Reiss B."/>
            <person name="Renner T."/>
            <person name="Rombauts S."/>
            <person name="Rushton P."/>
            <person name="Sanderfoot A."/>
            <person name="Schween G."/>
            <person name="Shiu S.-H."/>
            <person name="Stueber K."/>
            <person name="Theodoulou F.L."/>
            <person name="Tu H."/>
            <person name="Van de Peer Y."/>
            <person name="Verrier P.J."/>
            <person name="Waters E."/>
            <person name="Wood A."/>
            <person name="Yang L."/>
            <person name="Cove D."/>
            <person name="Cuming A."/>
            <person name="Hasebe M."/>
            <person name="Lucas S."/>
            <person name="Mishler D.B."/>
            <person name="Reski R."/>
            <person name="Grigoriev I."/>
            <person name="Quatrano R.S."/>
            <person name="Boore J.L."/>
        </authorList>
    </citation>
    <scope>NUCLEOTIDE SEQUENCE [LARGE SCALE GENOMIC DNA]</scope>
    <source>
        <strain evidence="8 9">cv. Gransden 2004</strain>
    </source>
</reference>
<keyword evidence="3" id="KW-0934">Plastid</keyword>
<protein>
    <submittedName>
        <fullName evidence="7 8">Uncharacterized protein</fullName>
    </submittedName>
</protein>
<evidence type="ECO:0000256" key="2">
    <source>
        <dbReference type="ARBA" id="ARBA00022528"/>
    </source>
</evidence>
<evidence type="ECO:0000256" key="3">
    <source>
        <dbReference type="ARBA" id="ARBA00022640"/>
    </source>
</evidence>
<dbReference type="GeneID" id="112288930"/>
<dbReference type="Gene3D" id="3.30.1310.10">
    <property type="entry name" value="Nucleoid-associated protein YbaB-like domain"/>
    <property type="match status" value="1"/>
</dbReference>
<sequence>MACATVAVVGVAPLQQQQLNQSAASSSPSTFGSRVTSVFVKKSNEQLSCAQRPLSITSLWGGNKDQNPADTNKKGGMGNMLGALGNMQNLYDTVKKAQQVVQVEAAKVQKELAAAEFDGYCDEELVKATLTGNQEPVRIEITEIALEKGPEALSAMVTQAYKDAHTKSVAAMKDRMKNLAESIGMPPGMGGGMPGGPGM</sequence>
<keyword evidence="5" id="KW-0238">DNA-binding</keyword>
<dbReference type="FunFam" id="3.30.1310.10:FF:000004">
    <property type="entry name" value="Nucleoid-associated protein, chloroplastic"/>
    <property type="match status" value="1"/>
</dbReference>
<evidence type="ECO:0000313" key="7">
    <source>
        <dbReference type="EMBL" id="PNR44722.1"/>
    </source>
</evidence>
<evidence type="ECO:0000256" key="1">
    <source>
        <dbReference type="ARBA" id="ARBA00004229"/>
    </source>
</evidence>
<dbReference type="NCBIfam" id="TIGR00103">
    <property type="entry name" value="DNA_YbaB_EbfC"/>
    <property type="match status" value="1"/>
</dbReference>
<keyword evidence="4" id="KW-0809">Transit peptide</keyword>
<dbReference type="EnsemblPlants" id="Pp3c11_2360V3.2">
    <property type="protein sequence ID" value="Pp3c11_2360V3.2"/>
    <property type="gene ID" value="Pp3c11_2360"/>
</dbReference>
<accession>A0A2K1JT75</accession>
<dbReference type="EnsemblPlants" id="Pp3c11_2360V3.1">
    <property type="protein sequence ID" value="Pp3c11_2360V3.1"/>
    <property type="gene ID" value="Pp3c11_2360"/>
</dbReference>
<dbReference type="InterPro" id="IPR036894">
    <property type="entry name" value="YbaB-like_sf"/>
</dbReference>
<proteinExistence type="inferred from homology"/>
<dbReference type="GO" id="GO:0009507">
    <property type="term" value="C:chloroplast"/>
    <property type="evidence" value="ECO:0007669"/>
    <property type="project" value="UniProtKB-SubCell"/>
</dbReference>
<dbReference type="PANTHER" id="PTHR33449">
    <property type="entry name" value="NUCLEOID-ASSOCIATED PROTEIN YBAB"/>
    <property type="match status" value="1"/>
</dbReference>
<reference evidence="8" key="3">
    <citation type="submission" date="2020-12" db="UniProtKB">
        <authorList>
            <consortium name="EnsemblPlants"/>
        </authorList>
    </citation>
    <scope>IDENTIFICATION</scope>
</reference>
<gene>
    <name evidence="8" type="primary">LOC112288930</name>
    <name evidence="7" type="ORF">PHYPA_014492</name>
</gene>
<dbReference type="Pfam" id="PF02575">
    <property type="entry name" value="YbaB_DNA_bd"/>
    <property type="match status" value="1"/>
</dbReference>
<dbReference type="PaxDb" id="3218-PP1S39_274V6.1"/>
<dbReference type="Gramene" id="Pp3c11_2360V3.2">
    <property type="protein sequence ID" value="Pp3c11_2360V3.2"/>
    <property type="gene ID" value="Pp3c11_2360"/>
</dbReference>
<dbReference type="InterPro" id="IPR004401">
    <property type="entry name" value="YbaB/EbfC"/>
</dbReference>
<dbReference type="EMBL" id="ABEU02000011">
    <property type="protein sequence ID" value="PNR44722.1"/>
    <property type="molecule type" value="Genomic_DNA"/>
</dbReference>
<dbReference type="OMA" id="DRKNCAF"/>
<evidence type="ECO:0000256" key="5">
    <source>
        <dbReference type="ARBA" id="ARBA00023125"/>
    </source>
</evidence>
<dbReference type="RefSeq" id="XP_024389452.1">
    <property type="nucleotide sequence ID" value="XM_024533684.2"/>
</dbReference>
<comment type="similarity">
    <text evidence="6">Belongs to the YbaB/EbfC family.</text>
</comment>
<dbReference type="AlphaFoldDB" id="A0A2K1JT75"/>
<dbReference type="OrthoDB" id="2020094at2759"/>
<dbReference type="GO" id="GO:0003677">
    <property type="term" value="F:DNA binding"/>
    <property type="evidence" value="ECO:0000318"/>
    <property type="project" value="GO_Central"/>
</dbReference>
<reference evidence="7 9" key="2">
    <citation type="journal article" date="2018" name="Plant J.">
        <title>The Physcomitrella patens chromosome-scale assembly reveals moss genome structure and evolution.</title>
        <authorList>
            <person name="Lang D."/>
            <person name="Ullrich K.K."/>
            <person name="Murat F."/>
            <person name="Fuchs J."/>
            <person name="Jenkins J."/>
            <person name="Haas F.B."/>
            <person name="Piednoel M."/>
            <person name="Gundlach H."/>
            <person name="Van Bel M."/>
            <person name="Meyberg R."/>
            <person name="Vives C."/>
            <person name="Morata J."/>
            <person name="Symeonidi A."/>
            <person name="Hiss M."/>
            <person name="Muchero W."/>
            <person name="Kamisugi Y."/>
            <person name="Saleh O."/>
            <person name="Blanc G."/>
            <person name="Decker E.L."/>
            <person name="van Gessel N."/>
            <person name="Grimwood J."/>
            <person name="Hayes R.D."/>
            <person name="Graham S.W."/>
            <person name="Gunter L.E."/>
            <person name="McDaniel S.F."/>
            <person name="Hoernstein S.N.W."/>
            <person name="Larsson A."/>
            <person name="Li F.W."/>
            <person name="Perroud P.F."/>
            <person name="Phillips J."/>
            <person name="Ranjan P."/>
            <person name="Rokshar D.S."/>
            <person name="Rothfels C.J."/>
            <person name="Schneider L."/>
            <person name="Shu S."/>
            <person name="Stevenson D.W."/>
            <person name="Thummler F."/>
            <person name="Tillich M."/>
            <person name="Villarreal Aguilar J.C."/>
            <person name="Widiez T."/>
            <person name="Wong G.K."/>
            <person name="Wymore A."/>
            <person name="Zhang Y."/>
            <person name="Zimmer A.D."/>
            <person name="Quatrano R.S."/>
            <person name="Mayer K.F.X."/>
            <person name="Goodstein D."/>
            <person name="Casacuberta J.M."/>
            <person name="Vandepoele K."/>
            <person name="Reski R."/>
            <person name="Cuming A.C."/>
            <person name="Tuskan G.A."/>
            <person name="Maumus F."/>
            <person name="Salse J."/>
            <person name="Schmutz J."/>
            <person name="Rensing S.A."/>
        </authorList>
    </citation>
    <scope>NUCLEOTIDE SEQUENCE [LARGE SCALE GENOMIC DNA]</scope>
    <source>
        <strain evidence="8 9">cv. Gransden 2004</strain>
    </source>
</reference>